<protein>
    <recommendedName>
        <fullName evidence="4">3-oxoacyl-ACP reductase</fullName>
    </recommendedName>
</protein>
<organism evidence="3">
    <name type="scientific">marine metagenome</name>
    <dbReference type="NCBI Taxonomy" id="408172"/>
    <lineage>
        <taxon>unclassified sequences</taxon>
        <taxon>metagenomes</taxon>
        <taxon>ecological metagenomes</taxon>
    </lineage>
</organism>
<keyword evidence="2" id="KW-0560">Oxidoreductase</keyword>
<dbReference type="CDD" id="cd05233">
    <property type="entry name" value="SDR_c"/>
    <property type="match status" value="1"/>
</dbReference>
<feature type="non-terminal residue" evidence="3">
    <location>
        <position position="1"/>
    </location>
</feature>
<evidence type="ECO:0000313" key="3">
    <source>
        <dbReference type="EMBL" id="SVC23575.1"/>
    </source>
</evidence>
<dbReference type="PROSITE" id="PS00061">
    <property type="entry name" value="ADH_SHORT"/>
    <property type="match status" value="1"/>
</dbReference>
<dbReference type="SUPFAM" id="SSF51735">
    <property type="entry name" value="NAD(P)-binding Rossmann-fold domains"/>
    <property type="match status" value="1"/>
</dbReference>
<evidence type="ECO:0000256" key="2">
    <source>
        <dbReference type="ARBA" id="ARBA00023002"/>
    </source>
</evidence>
<dbReference type="Pfam" id="PF13561">
    <property type="entry name" value="adh_short_C2"/>
    <property type="match status" value="1"/>
</dbReference>
<comment type="similarity">
    <text evidence="1">Belongs to the short-chain dehydrogenases/reductases (SDR) family.</text>
</comment>
<dbReference type="PRINTS" id="PR00080">
    <property type="entry name" value="SDRFAMILY"/>
</dbReference>
<proteinExistence type="inferred from homology"/>
<evidence type="ECO:0008006" key="4">
    <source>
        <dbReference type="Google" id="ProtNLM"/>
    </source>
</evidence>
<name>A0A382KIZ8_9ZZZZ</name>
<dbReference type="InterPro" id="IPR020904">
    <property type="entry name" value="Sc_DH/Rdtase_CS"/>
</dbReference>
<sequence length="271" mass="28215">VVARLKDKVAIVAGAGSIGPGWGNGKAVAVLFAREGGTVVAADRDVSAAEETAKIIVDEGGTCTVSEVDVTDRDSVAAMVKAVVHVHGCVDILHNNVGATGPLGGPTDISGEDWDQTFKLNAKSMYLMCNAILPEMLKTGRGSIVNVSSIAAIRYTGIPYVSYAASKAAVLQLTQSIALQYADKGIRCNALLPGLINTPMIHSQLAGHYGDIQEMLDQRNAISPTGKMGDAWDVAYAAVYLASDEAKYVNGTSLTIDGGLTAGVGFFEQQV</sequence>
<dbReference type="Gene3D" id="3.40.50.720">
    <property type="entry name" value="NAD(P)-binding Rossmann-like Domain"/>
    <property type="match status" value="1"/>
</dbReference>
<dbReference type="InterPro" id="IPR036291">
    <property type="entry name" value="NAD(P)-bd_dom_sf"/>
</dbReference>
<dbReference type="PRINTS" id="PR00081">
    <property type="entry name" value="GDHRDH"/>
</dbReference>
<dbReference type="InterPro" id="IPR002347">
    <property type="entry name" value="SDR_fam"/>
</dbReference>
<dbReference type="AlphaFoldDB" id="A0A382KIZ8"/>
<dbReference type="FunFam" id="3.40.50.720:FF:000084">
    <property type="entry name" value="Short-chain dehydrogenase reductase"/>
    <property type="match status" value="1"/>
</dbReference>
<dbReference type="PANTHER" id="PTHR43477:SF1">
    <property type="entry name" value="DIHYDROANTICAPSIN 7-DEHYDROGENASE"/>
    <property type="match status" value="1"/>
</dbReference>
<evidence type="ECO:0000256" key="1">
    <source>
        <dbReference type="ARBA" id="ARBA00006484"/>
    </source>
</evidence>
<dbReference type="EMBL" id="UINC01080543">
    <property type="protein sequence ID" value="SVC23575.1"/>
    <property type="molecule type" value="Genomic_DNA"/>
</dbReference>
<dbReference type="PANTHER" id="PTHR43477">
    <property type="entry name" value="DIHYDROANTICAPSIN 7-DEHYDROGENASE"/>
    <property type="match status" value="1"/>
</dbReference>
<accession>A0A382KIZ8</accession>
<dbReference type="GO" id="GO:0016491">
    <property type="term" value="F:oxidoreductase activity"/>
    <property type="evidence" value="ECO:0007669"/>
    <property type="project" value="UniProtKB-KW"/>
</dbReference>
<dbReference type="InterPro" id="IPR051122">
    <property type="entry name" value="SDR_DHRS6-like"/>
</dbReference>
<reference evidence="3" key="1">
    <citation type="submission" date="2018-05" db="EMBL/GenBank/DDBJ databases">
        <authorList>
            <person name="Lanie J.A."/>
            <person name="Ng W.-L."/>
            <person name="Kazmierczak K.M."/>
            <person name="Andrzejewski T.M."/>
            <person name="Davidsen T.M."/>
            <person name="Wayne K.J."/>
            <person name="Tettelin H."/>
            <person name="Glass J.I."/>
            <person name="Rusch D."/>
            <person name="Podicherti R."/>
            <person name="Tsui H.-C.T."/>
            <person name="Winkler M.E."/>
        </authorList>
    </citation>
    <scope>NUCLEOTIDE SEQUENCE</scope>
</reference>
<gene>
    <name evidence="3" type="ORF">METZ01_LOCUS276429</name>
</gene>